<dbReference type="InterPro" id="IPR036259">
    <property type="entry name" value="MFS_trans_sf"/>
</dbReference>
<evidence type="ECO:0000313" key="7">
    <source>
        <dbReference type="EMBL" id="CAL4132128.1"/>
    </source>
</evidence>
<feature type="transmembrane region" description="Helical" evidence="5">
    <location>
        <begin position="173"/>
        <end position="195"/>
    </location>
</feature>
<keyword evidence="4 5" id="KW-0472">Membrane</keyword>
<feature type="transmembrane region" description="Helical" evidence="5">
    <location>
        <begin position="517"/>
        <end position="534"/>
    </location>
</feature>
<keyword evidence="2 5" id="KW-0812">Transmembrane</keyword>
<feature type="transmembrane region" description="Helical" evidence="5">
    <location>
        <begin position="257"/>
        <end position="275"/>
    </location>
</feature>
<evidence type="ECO:0000256" key="4">
    <source>
        <dbReference type="ARBA" id="ARBA00023136"/>
    </source>
</evidence>
<comment type="subcellular location">
    <subcellularLocation>
        <location evidence="1">Membrane</location>
        <topology evidence="1">Multi-pass membrane protein</topology>
    </subcellularLocation>
</comment>
<feature type="domain" description="Major facilitator superfamily (MFS) profile" evidence="6">
    <location>
        <begin position="93"/>
        <end position="539"/>
    </location>
</feature>
<evidence type="ECO:0000256" key="1">
    <source>
        <dbReference type="ARBA" id="ARBA00004141"/>
    </source>
</evidence>
<organism evidence="7 8">
    <name type="scientific">Meganyctiphanes norvegica</name>
    <name type="common">Northern krill</name>
    <name type="synonym">Thysanopoda norvegica</name>
    <dbReference type="NCBI Taxonomy" id="48144"/>
    <lineage>
        <taxon>Eukaryota</taxon>
        <taxon>Metazoa</taxon>
        <taxon>Ecdysozoa</taxon>
        <taxon>Arthropoda</taxon>
        <taxon>Crustacea</taxon>
        <taxon>Multicrustacea</taxon>
        <taxon>Malacostraca</taxon>
        <taxon>Eumalacostraca</taxon>
        <taxon>Eucarida</taxon>
        <taxon>Euphausiacea</taxon>
        <taxon>Euphausiidae</taxon>
        <taxon>Meganyctiphanes</taxon>
    </lineage>
</organism>
<dbReference type="Proteomes" id="UP001497623">
    <property type="component" value="Unassembled WGS sequence"/>
</dbReference>
<accession>A0AAV2RMJ1</accession>
<dbReference type="GO" id="GO:0016020">
    <property type="term" value="C:membrane"/>
    <property type="evidence" value="ECO:0007669"/>
    <property type="project" value="UniProtKB-SubCell"/>
</dbReference>
<proteinExistence type="predicted"/>
<evidence type="ECO:0000256" key="3">
    <source>
        <dbReference type="ARBA" id="ARBA00022989"/>
    </source>
</evidence>
<dbReference type="PROSITE" id="PS50850">
    <property type="entry name" value="MFS"/>
    <property type="match status" value="1"/>
</dbReference>
<feature type="transmembrane region" description="Helical" evidence="5">
    <location>
        <begin position="20"/>
        <end position="43"/>
    </location>
</feature>
<dbReference type="SUPFAM" id="SSF103473">
    <property type="entry name" value="MFS general substrate transporter"/>
    <property type="match status" value="1"/>
</dbReference>
<protein>
    <recommendedName>
        <fullName evidence="6">Major facilitator superfamily (MFS) profile domain-containing protein</fullName>
    </recommendedName>
</protein>
<dbReference type="AlphaFoldDB" id="A0AAV2RMJ1"/>
<dbReference type="InterPro" id="IPR005828">
    <property type="entry name" value="MFS_sugar_transport-like"/>
</dbReference>
<keyword evidence="8" id="KW-1185">Reference proteome</keyword>
<feature type="transmembrane region" description="Helical" evidence="5">
    <location>
        <begin position="229"/>
        <end position="251"/>
    </location>
</feature>
<dbReference type="PANTHER" id="PTHR24064">
    <property type="entry name" value="SOLUTE CARRIER FAMILY 22 MEMBER"/>
    <property type="match status" value="1"/>
</dbReference>
<dbReference type="PROSITE" id="PS00216">
    <property type="entry name" value="SUGAR_TRANSPORT_1"/>
    <property type="match status" value="1"/>
</dbReference>
<keyword evidence="3 5" id="KW-1133">Transmembrane helix</keyword>
<dbReference type="GO" id="GO:0022857">
    <property type="term" value="F:transmembrane transporter activity"/>
    <property type="evidence" value="ECO:0007669"/>
    <property type="project" value="InterPro"/>
</dbReference>
<feature type="transmembrane region" description="Helical" evidence="5">
    <location>
        <begin position="451"/>
        <end position="474"/>
    </location>
</feature>
<evidence type="ECO:0000313" key="8">
    <source>
        <dbReference type="Proteomes" id="UP001497623"/>
    </source>
</evidence>
<dbReference type="EMBL" id="CAXKWB010027656">
    <property type="protein sequence ID" value="CAL4132128.1"/>
    <property type="molecule type" value="Genomic_DNA"/>
</dbReference>
<feature type="transmembrane region" description="Helical" evidence="5">
    <location>
        <begin position="426"/>
        <end position="445"/>
    </location>
</feature>
<evidence type="ECO:0000256" key="5">
    <source>
        <dbReference type="SAM" id="Phobius"/>
    </source>
</evidence>
<comment type="caution">
    <text evidence="7">The sequence shown here is derived from an EMBL/GenBank/DDBJ whole genome shotgun (WGS) entry which is preliminary data.</text>
</comment>
<evidence type="ECO:0000256" key="2">
    <source>
        <dbReference type="ARBA" id="ARBA00022692"/>
    </source>
</evidence>
<dbReference type="InterPro" id="IPR020846">
    <property type="entry name" value="MFS_dom"/>
</dbReference>
<feature type="transmembrane region" description="Helical" evidence="5">
    <location>
        <begin position="140"/>
        <end position="161"/>
    </location>
</feature>
<dbReference type="CDD" id="cd17317">
    <property type="entry name" value="MFS_SLC22"/>
    <property type="match status" value="1"/>
</dbReference>
<dbReference type="InterPro" id="IPR005829">
    <property type="entry name" value="Sugar_transporter_CS"/>
</dbReference>
<reference evidence="7 8" key="1">
    <citation type="submission" date="2024-05" db="EMBL/GenBank/DDBJ databases">
        <authorList>
            <person name="Wallberg A."/>
        </authorList>
    </citation>
    <scope>NUCLEOTIDE SEQUENCE [LARGE SCALE GENOMIC DNA]</scope>
</reference>
<name>A0AAV2RMJ1_MEGNR</name>
<feature type="transmembrane region" description="Helical" evidence="5">
    <location>
        <begin position="486"/>
        <end position="505"/>
    </location>
</feature>
<gene>
    <name evidence="7" type="ORF">MNOR_LOCUS26957</name>
</gene>
<feature type="transmembrane region" description="Helical" evidence="5">
    <location>
        <begin position="201"/>
        <end position="222"/>
    </location>
</feature>
<feature type="transmembrane region" description="Helical" evidence="5">
    <location>
        <begin position="370"/>
        <end position="386"/>
    </location>
</feature>
<sequence length="582" mass="64316">MAVDMEADPLLMRLQKMGDFGRFQILVYALAWFAAYISAPVYVDSSFLNRRVDYRCNVPRCDGEPGTFLASHTNFSIPHHSDGSIDQCNYFTDSDTSTTDCVPSGFDTVATEPCHEWVFDDSTFISTTVTEFDLTCTRSWLAPLAGSMLMAGMLVGAITIGDLADRFGRRFGLIVSVLLLGFGGVLSAVSTNYIMFLAMRFFAGAGGVGLFTVSFVLAIEYIGEKWRTLCMIMIQAPFALGEATVGVMAYFIREWRWLQLALTTPAFLLLSYFWIMPESVQWLVSQGRRDEAEKIVNKVAQINKVEKENNLIVNDEVKITIVKSTSCVSSKEKLLCGDDVSDVESLNEMPNATKTVFDLLRTSNLRKRTLNLYFCWIVCTVVYYGLSLNSGNLGGNLFVTFTMTMLIEIPSYIFAYLALTRLGRKGTLSFVLLLGGAACFVSGFISEEYGWVIVSLSLLGKFGISAAFAVVFIYSAELFPTDYRSVGVGSCSMFARIGGICAPHVASLGHIYKPLPLLVFGFLSILSGCLIVLLPETMGCELPQTLQESEDFGTDQPVWYFSCCGSKRSKSEETIESIDEKL</sequence>
<feature type="transmembrane region" description="Helical" evidence="5">
    <location>
        <begin position="398"/>
        <end position="419"/>
    </location>
</feature>
<dbReference type="Gene3D" id="1.20.1250.20">
    <property type="entry name" value="MFS general substrate transporter like domains"/>
    <property type="match status" value="1"/>
</dbReference>
<evidence type="ECO:0000259" key="6">
    <source>
        <dbReference type="PROSITE" id="PS50850"/>
    </source>
</evidence>
<dbReference type="Pfam" id="PF00083">
    <property type="entry name" value="Sugar_tr"/>
    <property type="match status" value="1"/>
</dbReference>